<evidence type="ECO:0000313" key="2">
    <source>
        <dbReference type="Proteomes" id="UP001162881"/>
    </source>
</evidence>
<dbReference type="EMBL" id="JALHLF010000212">
    <property type="protein sequence ID" value="MCJ2185079.1"/>
    <property type="molecule type" value="Genomic_DNA"/>
</dbReference>
<reference evidence="1" key="1">
    <citation type="submission" date="2022-03" db="EMBL/GenBank/DDBJ databases">
        <title>Identification of a novel bacterium isolated from mangrove sediments.</title>
        <authorList>
            <person name="Pan X."/>
        </authorList>
    </citation>
    <scope>NUCLEOTIDE SEQUENCE</scope>
    <source>
        <strain evidence="1">B1949</strain>
    </source>
</reference>
<organism evidence="1 2">
    <name type="scientific">Novosphingobium organovorum</name>
    <dbReference type="NCBI Taxonomy" id="2930092"/>
    <lineage>
        <taxon>Bacteria</taxon>
        <taxon>Pseudomonadati</taxon>
        <taxon>Pseudomonadota</taxon>
        <taxon>Alphaproteobacteria</taxon>
        <taxon>Sphingomonadales</taxon>
        <taxon>Sphingomonadaceae</taxon>
        <taxon>Novosphingobium</taxon>
    </lineage>
</organism>
<protein>
    <submittedName>
        <fullName evidence="1">Uncharacterized protein</fullName>
    </submittedName>
</protein>
<gene>
    <name evidence="1" type="ORF">MTR62_20665</name>
</gene>
<dbReference type="RefSeq" id="WP_244024505.1">
    <property type="nucleotide sequence ID" value="NZ_JALHLF010000212.1"/>
</dbReference>
<sequence>MLRTASSELASSELASSRLAATWSGTGPRIRIAALPVYSQANALHGTLADRARAPWLDDNVAGTLSCLYPLHPTI</sequence>
<proteinExistence type="predicted"/>
<name>A0ABT0BJ51_9SPHN</name>
<dbReference type="Proteomes" id="UP001162881">
    <property type="component" value="Unassembled WGS sequence"/>
</dbReference>
<accession>A0ABT0BJ51</accession>
<keyword evidence="2" id="KW-1185">Reference proteome</keyword>
<evidence type="ECO:0000313" key="1">
    <source>
        <dbReference type="EMBL" id="MCJ2185079.1"/>
    </source>
</evidence>
<comment type="caution">
    <text evidence="1">The sequence shown here is derived from an EMBL/GenBank/DDBJ whole genome shotgun (WGS) entry which is preliminary data.</text>
</comment>